<accession>A0A4P6JN98</accession>
<sequence length="271" mass="30656">MIQKGLWQERTIREIRALLEANDAVRALLLKGSCANLSLQVDTWSDVDIIIVVADGALETFFPTTAWLAPLGDVYTFSQSSNELTKTTRVCFTDFRRIDCVFLEESDVQTQVIQSEAIQLLFSRSQLVNKALVKDIVQLPPASVMTAEQFDHLVNDFWFKGMLTTCKVMRNDLLIATHLALALIQDTCVLEMVLRDRALGTSHHREGGWGNDFIAHLGTTHFPFTARGILESVKQSSTVFDDLAKQWSSDYHEQRHPLLAWIRFAQETVAE</sequence>
<dbReference type="Pfam" id="PF04439">
    <property type="entry name" value="Adenyl_transf"/>
    <property type="match status" value="1"/>
</dbReference>
<evidence type="ECO:0008006" key="3">
    <source>
        <dbReference type="Google" id="ProtNLM"/>
    </source>
</evidence>
<dbReference type="KEGG" id="kbs:EPA93_12495"/>
<organism evidence="1 2">
    <name type="scientific">Ktedonosporobacter rubrisoli</name>
    <dbReference type="NCBI Taxonomy" id="2509675"/>
    <lineage>
        <taxon>Bacteria</taxon>
        <taxon>Bacillati</taxon>
        <taxon>Chloroflexota</taxon>
        <taxon>Ktedonobacteria</taxon>
        <taxon>Ktedonobacterales</taxon>
        <taxon>Ktedonosporobacteraceae</taxon>
        <taxon>Ktedonosporobacter</taxon>
    </lineage>
</organism>
<reference evidence="1 2" key="1">
    <citation type="submission" date="2019-01" db="EMBL/GenBank/DDBJ databases">
        <title>Ktedonosporobacter rubrisoli SCAWS-G2.</title>
        <authorList>
            <person name="Huang Y."/>
            <person name="Yan B."/>
        </authorList>
    </citation>
    <scope>NUCLEOTIDE SEQUENCE [LARGE SCALE GENOMIC DNA]</scope>
    <source>
        <strain evidence="1 2">SCAWS-G2</strain>
    </source>
</reference>
<proteinExistence type="predicted"/>
<protein>
    <recommendedName>
        <fullName evidence="3">Nucleotidyltransferase domain-containing protein</fullName>
    </recommendedName>
</protein>
<evidence type="ECO:0000313" key="1">
    <source>
        <dbReference type="EMBL" id="QBD76778.1"/>
    </source>
</evidence>
<dbReference type="InterPro" id="IPR043519">
    <property type="entry name" value="NT_sf"/>
</dbReference>
<gene>
    <name evidence="1" type="ORF">EPA93_12495</name>
</gene>
<dbReference type="AlphaFoldDB" id="A0A4P6JN98"/>
<name>A0A4P6JN98_KTERU</name>
<dbReference type="OrthoDB" id="5016829at2"/>
<dbReference type="Proteomes" id="UP000290365">
    <property type="component" value="Chromosome"/>
</dbReference>
<dbReference type="Gene3D" id="3.30.460.10">
    <property type="entry name" value="Beta Polymerase, domain 2"/>
    <property type="match status" value="1"/>
</dbReference>
<dbReference type="EMBL" id="CP035758">
    <property type="protein sequence ID" value="QBD76778.1"/>
    <property type="molecule type" value="Genomic_DNA"/>
</dbReference>
<keyword evidence="2" id="KW-1185">Reference proteome</keyword>
<dbReference type="InterPro" id="IPR007530">
    <property type="entry name" value="Aminoglycoside_adenylylTfrase"/>
</dbReference>
<evidence type="ECO:0000313" key="2">
    <source>
        <dbReference type="Proteomes" id="UP000290365"/>
    </source>
</evidence>
<dbReference type="SUPFAM" id="SSF81301">
    <property type="entry name" value="Nucleotidyltransferase"/>
    <property type="match status" value="1"/>
</dbReference>
<dbReference type="RefSeq" id="WP_129887842.1">
    <property type="nucleotide sequence ID" value="NZ_CP035758.1"/>
</dbReference>